<feature type="domain" description="Membrane insertase YidC/Oxa/ALB C-terminal" evidence="13">
    <location>
        <begin position="56"/>
        <end position="243"/>
    </location>
</feature>
<dbReference type="InterPro" id="IPR001708">
    <property type="entry name" value="YidC/ALB3/OXA1/COX18"/>
</dbReference>
<protein>
    <recommendedName>
        <fullName evidence="12">Membrane protein insertase YidC</fullName>
    </recommendedName>
    <alternativeName>
        <fullName evidence="12">Foldase YidC</fullName>
    </alternativeName>
    <alternativeName>
        <fullName evidence="12">Membrane integrase YidC</fullName>
    </alternativeName>
    <alternativeName>
        <fullName evidence="12">Membrane protein YidC</fullName>
    </alternativeName>
</protein>
<keyword evidence="8 12" id="KW-0472">Membrane</keyword>
<evidence type="ECO:0000259" key="13">
    <source>
        <dbReference type="Pfam" id="PF02096"/>
    </source>
</evidence>
<keyword evidence="5 12" id="KW-0732">Signal</keyword>
<feature type="transmembrane region" description="Helical" evidence="12">
    <location>
        <begin position="172"/>
        <end position="190"/>
    </location>
</feature>
<evidence type="ECO:0000256" key="4">
    <source>
        <dbReference type="ARBA" id="ARBA00022692"/>
    </source>
</evidence>
<evidence type="ECO:0000256" key="7">
    <source>
        <dbReference type="ARBA" id="ARBA00022989"/>
    </source>
</evidence>
<dbReference type="PANTHER" id="PTHR12428">
    <property type="entry name" value="OXA1"/>
    <property type="match status" value="1"/>
</dbReference>
<gene>
    <name evidence="12 14" type="primary">yidC</name>
    <name evidence="14" type="ORF">P9271_17275</name>
</gene>
<dbReference type="InterPro" id="IPR047196">
    <property type="entry name" value="YidC_ALB_C"/>
</dbReference>
<keyword evidence="4 12" id="KW-0812">Transmembrane</keyword>
<keyword evidence="3 12" id="KW-1003">Cell membrane</keyword>
<keyword evidence="7 12" id="KW-1133">Transmembrane helix</keyword>
<evidence type="ECO:0000313" key="14">
    <source>
        <dbReference type="EMBL" id="MED4403061.1"/>
    </source>
</evidence>
<evidence type="ECO:0000313" key="15">
    <source>
        <dbReference type="Proteomes" id="UP001342826"/>
    </source>
</evidence>
<reference evidence="14 15" key="1">
    <citation type="submission" date="2023-03" db="EMBL/GenBank/DDBJ databases">
        <title>Bacillus Genome Sequencing.</title>
        <authorList>
            <person name="Dunlap C."/>
        </authorList>
    </citation>
    <scope>NUCLEOTIDE SEQUENCE [LARGE SCALE GENOMIC DNA]</scope>
    <source>
        <strain evidence="14 15">NRS-1717</strain>
    </source>
</reference>
<keyword evidence="2 12" id="KW-0813">Transport</keyword>
<dbReference type="RefSeq" id="WP_066234967.1">
    <property type="nucleotide sequence ID" value="NZ_JARTFQ010000004.1"/>
</dbReference>
<evidence type="ECO:0000256" key="6">
    <source>
        <dbReference type="ARBA" id="ARBA00022927"/>
    </source>
</evidence>
<keyword evidence="10 12" id="KW-0143">Chaperone</keyword>
<comment type="similarity">
    <text evidence="12">Belongs to the OXA1/ALB3/YidC family. Type 2 subfamily.</text>
</comment>
<evidence type="ECO:0000256" key="8">
    <source>
        <dbReference type="ARBA" id="ARBA00023136"/>
    </source>
</evidence>
<keyword evidence="15" id="KW-1185">Reference proteome</keyword>
<dbReference type="Pfam" id="PF02096">
    <property type="entry name" value="60KD_IMP"/>
    <property type="match status" value="1"/>
</dbReference>
<dbReference type="PROSITE" id="PS51257">
    <property type="entry name" value="PROKAR_LIPOPROTEIN"/>
    <property type="match status" value="1"/>
</dbReference>
<feature type="transmembrane region" description="Helical" evidence="12">
    <location>
        <begin position="131"/>
        <end position="152"/>
    </location>
</feature>
<keyword evidence="11 12" id="KW-0449">Lipoprotein</keyword>
<dbReference type="PRINTS" id="PR00701">
    <property type="entry name" value="60KDINNERMP"/>
</dbReference>
<comment type="caution">
    <text evidence="14">The sequence shown here is derived from an EMBL/GenBank/DDBJ whole genome shotgun (WGS) entry which is preliminary data.</text>
</comment>
<evidence type="ECO:0000256" key="3">
    <source>
        <dbReference type="ARBA" id="ARBA00022475"/>
    </source>
</evidence>
<feature type="transmembrane region" description="Helical" evidence="12">
    <location>
        <begin position="202"/>
        <end position="220"/>
    </location>
</feature>
<evidence type="ECO:0000256" key="12">
    <source>
        <dbReference type="HAMAP-Rule" id="MF_01811"/>
    </source>
</evidence>
<evidence type="ECO:0000256" key="10">
    <source>
        <dbReference type="ARBA" id="ARBA00023186"/>
    </source>
</evidence>
<feature type="transmembrane region" description="Helical" evidence="12">
    <location>
        <begin position="56"/>
        <end position="76"/>
    </location>
</feature>
<proteinExistence type="inferred from homology"/>
<organism evidence="14 15">
    <name type="scientific">Metabacillus fastidiosus</name>
    <dbReference type="NCBI Taxonomy" id="1458"/>
    <lineage>
        <taxon>Bacteria</taxon>
        <taxon>Bacillati</taxon>
        <taxon>Bacillota</taxon>
        <taxon>Bacilli</taxon>
        <taxon>Bacillales</taxon>
        <taxon>Bacillaceae</taxon>
        <taxon>Metabacillus</taxon>
    </lineage>
</organism>
<dbReference type="EMBL" id="JARTFS010000013">
    <property type="protein sequence ID" value="MED4403061.1"/>
    <property type="molecule type" value="Genomic_DNA"/>
</dbReference>
<evidence type="ECO:0000256" key="11">
    <source>
        <dbReference type="ARBA" id="ARBA00023288"/>
    </source>
</evidence>
<comment type="function">
    <text evidence="12">Required for the insertion and/or proper folding and/or complex formation of integral membrane proteins into the membrane. Involved in integration of membrane proteins that insert both dependently and independently of the Sec translocase complex, as well as at least some lipoproteins.</text>
</comment>
<evidence type="ECO:0000256" key="1">
    <source>
        <dbReference type="ARBA" id="ARBA00004651"/>
    </source>
</evidence>
<accession>A0ABU6P4I6</accession>
<sequence length="248" mass="28848">MFHKTKLLFIFTSILFIISGCSQQPGQNNTGFFHQYFVEPFSYLIHFFAELSNGSYGVAIILITLLIRILLFPFMLRQYKSQQAMKEKMELIKPEMEIIQKRMKEEKDPAKQKEIQQEMIKLYQKHNFNPLNIGCLPLLIQMPILMGLYYAIRGSNEIATHSFLWFNLGQPDIVMTVLAGAIYYIQFVVSQRTLSEEQRKQMRFMGLLSPIMIMIFSFSSPAALPLYWSVGGLFLIGQTLLSQKLYKK</sequence>
<comment type="subcellular location">
    <subcellularLocation>
        <location evidence="1 12">Cell membrane</location>
        <topology evidence="1 12">Multi-pass membrane protein</topology>
    </subcellularLocation>
</comment>
<dbReference type="NCBIfam" id="TIGR03592">
    <property type="entry name" value="yidC_oxa1_cterm"/>
    <property type="match status" value="1"/>
</dbReference>
<dbReference type="HAMAP" id="MF_01811">
    <property type="entry name" value="YidC_type2"/>
    <property type="match status" value="1"/>
</dbReference>
<evidence type="ECO:0000256" key="5">
    <source>
        <dbReference type="ARBA" id="ARBA00022729"/>
    </source>
</evidence>
<dbReference type="CDD" id="cd20070">
    <property type="entry name" value="5TM_YidC_Alb3"/>
    <property type="match status" value="1"/>
</dbReference>
<dbReference type="InterPro" id="IPR028055">
    <property type="entry name" value="YidC/Oxa/ALB_C"/>
</dbReference>
<dbReference type="PANTHER" id="PTHR12428:SF65">
    <property type="entry name" value="CYTOCHROME C OXIDASE ASSEMBLY PROTEIN COX18, MITOCHONDRIAL"/>
    <property type="match status" value="1"/>
</dbReference>
<dbReference type="Proteomes" id="UP001342826">
    <property type="component" value="Unassembled WGS sequence"/>
</dbReference>
<keyword evidence="9" id="KW-0564">Palmitate</keyword>
<keyword evidence="6 12" id="KW-0653">Protein transport</keyword>
<evidence type="ECO:0000256" key="2">
    <source>
        <dbReference type="ARBA" id="ARBA00022448"/>
    </source>
</evidence>
<name>A0ABU6P4I6_9BACI</name>
<evidence type="ECO:0000256" key="9">
    <source>
        <dbReference type="ARBA" id="ARBA00023139"/>
    </source>
</evidence>
<dbReference type="GeneID" id="301142990"/>
<dbReference type="InterPro" id="IPR023060">
    <property type="entry name" value="YidC/YidC1/YidC2_Firmicutes"/>
</dbReference>